<evidence type="ECO:0000256" key="2">
    <source>
        <dbReference type="SAM" id="SignalP"/>
    </source>
</evidence>
<sequence>MSNFFTNSVFRNALIFAVILLVTACQSSPVKRATLADIDTTGIIKSGKSVIPKSSDDIRKAYANYLKHASKQDDSRVVALNRLAELEFELSEQLLNKKKGDTFESLDDQLYNAKLDRTIDLLRTSLQDYPNAKNNDRTLYQLAKAYDQRGFNQETHSTIEQLVKQFPKSKYYIESQFRLAEDAFSSRQYTLAEDKYTEIIGSKKNNVFYEKALYKRGWSRFKQEYYLEAVDDFLQVVNYNQFDQYSKLDKNAQNLFNEYFRAIGLSFAYLGGAEPLNEYFEQLARDGQSFRHLYYTYVHVSDIFVKQGRYNDAVNTLKYFTQYNPSSSRVPEALLKAISIWKTSGFGSKMSSALESFYAQYHPASQYWRKDGTDLEVAKLVKDTLRTYILTVAANYHKQFQLTKSNGDFNNARRWYSNYLQHYSSYSHKDNIHYLFGTLLSENKNYPEALKHFELSAYDSDIIINKDAAYETITLASQLSQLSQNKQSVSTWLNKLIHFSTLYSQQYPGDKRTLKVIAHASELAYENEMYDKTIVLSELIEHDSESDLFLDINTIKAHSYFKIGQYPAAENTYLDILKTSDLKPKAKASSLEALALSIYYQGKNANEKNNYAEAIQHYARIVELVPQSETAATGLYDAIALAIKNELWTESISYIQQFRKLYPKHKHSVDIAKKLSVAYLNTKQSIAAAKELEKLSTREKSKEYQMAALFKAGELYQSKQDYQSAIRSYEKYAKTFTRPFPRYMESMYKLVELNSLRKNTKQVDRWRNKIMRVDKKARSSQKTDRTKLIASTTALELARKNNALFEKTRLVHPLKKNLKRKKRAMQRAVNLYARASADGIAETATEATHAIAEIYYNFSRALLESERPKNLNKDELEQYQILLEDQAFPFEEKAIEFYEVNLVHVKDDIYDQWVSESYSQLKKLFPVRYQRKPKLEGFINVLH</sequence>
<evidence type="ECO:0000256" key="1">
    <source>
        <dbReference type="PROSITE-ProRule" id="PRU00339"/>
    </source>
</evidence>
<dbReference type="AlphaFoldDB" id="A0A545U8R2"/>
<dbReference type="SUPFAM" id="SSF48452">
    <property type="entry name" value="TPR-like"/>
    <property type="match status" value="2"/>
</dbReference>
<dbReference type="PROSITE" id="PS50005">
    <property type="entry name" value="TPR"/>
    <property type="match status" value="1"/>
</dbReference>
<keyword evidence="4" id="KW-1185">Reference proteome</keyword>
<dbReference type="SMART" id="SM00028">
    <property type="entry name" value="TPR"/>
    <property type="match status" value="4"/>
</dbReference>
<evidence type="ECO:0000313" key="3">
    <source>
        <dbReference type="EMBL" id="TQV85859.1"/>
    </source>
</evidence>
<reference evidence="3 4" key="1">
    <citation type="submission" date="2019-07" db="EMBL/GenBank/DDBJ databases">
        <title>Draft genome for Aliikangiella sp. M105.</title>
        <authorList>
            <person name="Wang G."/>
        </authorList>
    </citation>
    <scope>NUCLEOTIDE SEQUENCE [LARGE SCALE GENOMIC DNA]</scope>
    <source>
        <strain evidence="3 4">M105</strain>
    </source>
</reference>
<name>A0A545U8R2_9GAMM</name>
<accession>A0A545U8R2</accession>
<dbReference type="InterPro" id="IPR011990">
    <property type="entry name" value="TPR-like_helical_dom_sf"/>
</dbReference>
<protein>
    <submittedName>
        <fullName evidence="3">Tetratricopeptide repeat protein</fullName>
    </submittedName>
</protein>
<dbReference type="Proteomes" id="UP000315439">
    <property type="component" value="Unassembled WGS sequence"/>
</dbReference>
<dbReference type="Pfam" id="PF13174">
    <property type="entry name" value="TPR_6"/>
    <property type="match status" value="2"/>
</dbReference>
<proteinExistence type="predicted"/>
<evidence type="ECO:0000313" key="4">
    <source>
        <dbReference type="Proteomes" id="UP000315439"/>
    </source>
</evidence>
<keyword evidence="1" id="KW-0802">TPR repeat</keyword>
<feature type="signal peptide" evidence="2">
    <location>
        <begin position="1"/>
        <end position="32"/>
    </location>
</feature>
<dbReference type="InterPro" id="IPR019734">
    <property type="entry name" value="TPR_rpt"/>
</dbReference>
<comment type="caution">
    <text evidence="3">The sequence shown here is derived from an EMBL/GenBank/DDBJ whole genome shotgun (WGS) entry which is preliminary data.</text>
</comment>
<feature type="chain" id="PRO_5021900274" evidence="2">
    <location>
        <begin position="33"/>
        <end position="943"/>
    </location>
</feature>
<gene>
    <name evidence="3" type="ORF">FLL46_18210</name>
</gene>
<dbReference type="Gene3D" id="1.25.40.10">
    <property type="entry name" value="Tetratricopeptide repeat domain"/>
    <property type="match status" value="4"/>
</dbReference>
<dbReference type="RefSeq" id="WP_142932778.1">
    <property type="nucleotide sequence ID" value="NZ_ML660167.1"/>
</dbReference>
<keyword evidence="2" id="KW-0732">Signal</keyword>
<dbReference type="OrthoDB" id="9806825at2"/>
<dbReference type="EMBL" id="VIKS01000011">
    <property type="protein sequence ID" value="TQV85859.1"/>
    <property type="molecule type" value="Genomic_DNA"/>
</dbReference>
<organism evidence="3 4">
    <name type="scientific">Aliikangiella coralliicola</name>
    <dbReference type="NCBI Taxonomy" id="2592383"/>
    <lineage>
        <taxon>Bacteria</taxon>
        <taxon>Pseudomonadati</taxon>
        <taxon>Pseudomonadota</taxon>
        <taxon>Gammaproteobacteria</taxon>
        <taxon>Oceanospirillales</taxon>
        <taxon>Pleioneaceae</taxon>
        <taxon>Aliikangiella</taxon>
    </lineage>
</organism>
<feature type="repeat" description="TPR" evidence="1">
    <location>
        <begin position="595"/>
        <end position="628"/>
    </location>
</feature>